<dbReference type="PIRSF" id="PIRSF000724">
    <property type="entry name" value="Pgk"/>
    <property type="match status" value="1"/>
</dbReference>
<protein>
    <recommendedName>
        <fullName evidence="2 7">Phosphoglycerate kinase</fullName>
        <ecNumber evidence="2 7">2.7.2.3</ecNumber>
    </recommendedName>
</protein>
<evidence type="ECO:0000256" key="2">
    <source>
        <dbReference type="ARBA" id="ARBA00013061"/>
    </source>
</evidence>
<dbReference type="Proteomes" id="UP001191019">
    <property type="component" value="Unassembled WGS sequence"/>
</dbReference>
<evidence type="ECO:0000256" key="5">
    <source>
        <dbReference type="ARBA" id="ARBA00022777"/>
    </source>
</evidence>
<proteinExistence type="inferred from homology"/>
<evidence type="ECO:0000256" key="1">
    <source>
        <dbReference type="ARBA" id="ARBA00000642"/>
    </source>
</evidence>
<keyword evidence="3 7" id="KW-0808">Transferase</keyword>
<dbReference type="PANTHER" id="PTHR11406">
    <property type="entry name" value="PHOSPHOGLYCERATE KINASE"/>
    <property type="match status" value="1"/>
</dbReference>
<comment type="catalytic activity">
    <reaction evidence="1 7">
        <text>(2R)-3-phosphoglycerate + ATP = (2R)-3-phospho-glyceroyl phosphate + ADP</text>
        <dbReference type="Rhea" id="RHEA:14801"/>
        <dbReference type="ChEBI" id="CHEBI:30616"/>
        <dbReference type="ChEBI" id="CHEBI:57604"/>
        <dbReference type="ChEBI" id="CHEBI:58272"/>
        <dbReference type="ChEBI" id="CHEBI:456216"/>
        <dbReference type="EC" id="2.7.2.3"/>
    </reaction>
</comment>
<evidence type="ECO:0000256" key="6">
    <source>
        <dbReference type="ARBA" id="ARBA00022840"/>
    </source>
</evidence>
<dbReference type="SUPFAM" id="SSF53748">
    <property type="entry name" value="Phosphoglycerate kinase"/>
    <property type="match status" value="1"/>
</dbReference>
<evidence type="ECO:0000313" key="9">
    <source>
        <dbReference type="Proteomes" id="UP001191019"/>
    </source>
</evidence>
<keyword evidence="6" id="KW-0067">ATP-binding</keyword>
<sequence length="351" mass="37686">MYQTIRDVDVKGKTILVRVDYNVPLDGDKITDDLRVRASLPTLEYLRAAGAEKIIVISHLGRPEGKDESLSLGIVAKALGKMLPDVAFVSEVDGKEVKEAVARLKNGGILMLENLRFYSGEKANSSDFIQSIIETTGAEIYVQDGFAVVHRAHASTDAVAKFLPVYMGLLLEKEITNLEKVANDPEKPVLLIIGGSKVEDKKPLIEKFMRSADRIVVGGKIAADGYEGKGNIYVAEDFDEDSAGAKLDVGPLSMAKIAGFITDAKTIIWNGLLGKAEDPAYATASTITAEMIGEKEDAETVICGGDTTGFVENLMKDHSNLKYSLVSTGGGAALELLAGKRLPGLEVIKKN</sequence>
<name>A0ABY0FMQ0_9BACT</name>
<dbReference type="InterPro" id="IPR015824">
    <property type="entry name" value="Phosphoglycerate_kinase_N"/>
</dbReference>
<evidence type="ECO:0000256" key="7">
    <source>
        <dbReference type="RuleBase" id="RU000532"/>
    </source>
</evidence>
<dbReference type="EC" id="2.7.2.3" evidence="2 7"/>
<reference evidence="8 9" key="2">
    <citation type="journal article" date="2020" name="Cell Rep.">
        <title>Acquisition and Adaptation of Ultra-small Parasitic Reduced Genome Bacteria to Mammalian Hosts.</title>
        <authorList>
            <person name="McLean J.S."/>
            <person name="Bor B."/>
            <person name="Kerns K.A."/>
            <person name="Liu Q."/>
            <person name="To T.T."/>
            <person name="Solden L."/>
            <person name="Hendrickson E.L."/>
            <person name="Wrighton K."/>
            <person name="Shi W."/>
            <person name="He X."/>
        </authorList>
    </citation>
    <scope>NUCLEOTIDE SEQUENCE [LARGE SCALE GENOMIC DNA]</scope>
    <source>
        <strain evidence="8 9">TM7_G3_2_Rum_HOT_351B</strain>
    </source>
</reference>
<dbReference type="EMBL" id="PRLM01000001">
    <property type="protein sequence ID" value="RYC75105.1"/>
    <property type="molecule type" value="Genomic_DNA"/>
</dbReference>
<dbReference type="Pfam" id="PF00162">
    <property type="entry name" value="PGK"/>
    <property type="match status" value="2"/>
</dbReference>
<dbReference type="RefSeq" id="WP_129734234.1">
    <property type="nucleotide sequence ID" value="NZ_PRLM01000001.1"/>
</dbReference>
<organism evidence="8 9">
    <name type="scientific">Candidatus Nanosyncoccus alces</name>
    <dbReference type="NCBI Taxonomy" id="2171997"/>
    <lineage>
        <taxon>Bacteria</taxon>
        <taxon>Candidatus Saccharimonadota</taxon>
        <taxon>Candidatus Nanosyncoccalia</taxon>
        <taxon>Candidatus Nanosyncoccales</taxon>
        <taxon>Candidatus Nanosyncoccaceae</taxon>
        <taxon>Candidatus Nanosyncoccus</taxon>
    </lineage>
</organism>
<keyword evidence="4" id="KW-0547">Nucleotide-binding</keyword>
<accession>A0ABY0FMQ0</accession>
<dbReference type="Gene3D" id="3.40.50.1260">
    <property type="entry name" value="Phosphoglycerate kinase, N-terminal domain"/>
    <property type="match status" value="2"/>
</dbReference>
<gene>
    <name evidence="8" type="primary">pgk</name>
    <name evidence="8" type="ORF">G3RUM_00041</name>
</gene>
<evidence type="ECO:0000256" key="3">
    <source>
        <dbReference type="ARBA" id="ARBA00022679"/>
    </source>
</evidence>
<dbReference type="GO" id="GO:0004618">
    <property type="term" value="F:phosphoglycerate kinase activity"/>
    <property type="evidence" value="ECO:0007669"/>
    <property type="project" value="UniProtKB-EC"/>
</dbReference>
<dbReference type="PRINTS" id="PR00477">
    <property type="entry name" value="PHGLYCKINASE"/>
</dbReference>
<reference evidence="8 9" key="1">
    <citation type="journal article" date="2018" name="bioRxiv">
        <title>Evidence of independent acquisition and adaption of ultra-small bacteria to human hosts across the highly diverse yet reduced genomes of the phylum Saccharibacteria.</title>
        <authorList>
            <person name="McLean J.S."/>
            <person name="Bor B."/>
            <person name="To T.T."/>
            <person name="Liu Q."/>
            <person name="Kearns K.A."/>
            <person name="Solden L.M."/>
            <person name="Wrighton K.C."/>
            <person name="He X."/>
            <person name="Shi W."/>
        </authorList>
    </citation>
    <scope>NUCLEOTIDE SEQUENCE [LARGE SCALE GENOMIC DNA]</scope>
    <source>
        <strain evidence="8 9">TM7_G3_2_Rum_HOT_351B</strain>
    </source>
</reference>
<dbReference type="InterPro" id="IPR036043">
    <property type="entry name" value="Phosphoglycerate_kinase_sf"/>
</dbReference>
<dbReference type="InterPro" id="IPR001576">
    <property type="entry name" value="Phosphoglycerate_kinase"/>
</dbReference>
<keyword evidence="9" id="KW-1185">Reference proteome</keyword>
<keyword evidence="5 7" id="KW-0418">Kinase</keyword>
<evidence type="ECO:0000313" key="8">
    <source>
        <dbReference type="EMBL" id="RYC75105.1"/>
    </source>
</evidence>
<comment type="similarity">
    <text evidence="7">Belongs to the phosphoglycerate kinase family.</text>
</comment>
<comment type="caution">
    <text evidence="8">The sequence shown here is derived from an EMBL/GenBank/DDBJ whole genome shotgun (WGS) entry which is preliminary data.</text>
</comment>
<evidence type="ECO:0000256" key="4">
    <source>
        <dbReference type="ARBA" id="ARBA00022741"/>
    </source>
</evidence>
<dbReference type="PANTHER" id="PTHR11406:SF23">
    <property type="entry name" value="PHOSPHOGLYCERATE KINASE 1, CHLOROPLASTIC-RELATED"/>
    <property type="match status" value="1"/>
</dbReference>